<dbReference type="AlphaFoldDB" id="A0A091C7W1"/>
<dbReference type="PROSITE" id="PS51353">
    <property type="entry name" value="ARSC"/>
    <property type="match status" value="1"/>
</dbReference>
<reference evidence="4 5" key="1">
    <citation type="submission" date="2014-08" db="EMBL/GenBank/DDBJ databases">
        <title>Genome sequence of Tetragenococcus muriaticus.</title>
        <authorList>
            <person name="Chuea-nongthon C."/>
            <person name="Rodtong S."/>
            <person name="Yongsawatdigul J."/>
            <person name="Steele J.L."/>
            <person name="Liu X.-y."/>
            <person name="Speers J."/>
            <person name="Glasner J.D."/>
            <person name="Neeno-Eckwall E.C."/>
        </authorList>
    </citation>
    <scope>NUCLEOTIDE SEQUENCE [LARGE SCALE GENOMIC DNA]</scope>
    <source>
        <strain evidence="4 5">3MR10-3</strain>
    </source>
</reference>
<keyword evidence="4" id="KW-0560">Oxidoreductase</keyword>
<comment type="similarity">
    <text evidence="3">Belongs to the ArsC family.</text>
</comment>
<dbReference type="PANTHER" id="PTHR30041">
    <property type="entry name" value="ARSENATE REDUCTASE"/>
    <property type="match status" value="1"/>
</dbReference>
<dbReference type="NCBIfam" id="TIGR01617">
    <property type="entry name" value="arsC_related"/>
    <property type="match status" value="1"/>
</dbReference>
<dbReference type="PANTHER" id="PTHR30041:SF8">
    <property type="entry name" value="PROTEIN YFFB"/>
    <property type="match status" value="1"/>
</dbReference>
<dbReference type="EC" id="1.20.4.1" evidence="4"/>
<accession>A0A091C7W1</accession>
<evidence type="ECO:0000256" key="1">
    <source>
        <dbReference type="ARBA" id="ARBA00023157"/>
    </source>
</evidence>
<dbReference type="InterPro" id="IPR006660">
    <property type="entry name" value="Arsenate_reductase-like"/>
</dbReference>
<keyword evidence="1" id="KW-1015">Disulfide bond</keyword>
<comment type="caution">
    <text evidence="4">The sequence shown here is derived from an EMBL/GenBank/DDBJ whole genome shotgun (WGS) entry which is preliminary data.</text>
</comment>
<evidence type="ECO:0000313" key="4">
    <source>
        <dbReference type="EMBL" id="KFN93014.1"/>
    </source>
</evidence>
<dbReference type="PATRIC" id="fig|1302648.3.peg.174"/>
<evidence type="ECO:0000256" key="2">
    <source>
        <dbReference type="ARBA" id="ARBA00023284"/>
    </source>
</evidence>
<dbReference type="InterPro" id="IPR036249">
    <property type="entry name" value="Thioredoxin-like_sf"/>
</dbReference>
<organism evidence="4 5">
    <name type="scientific">Tetragenococcus muriaticus 3MR10-3</name>
    <dbReference type="NCBI Taxonomy" id="1302648"/>
    <lineage>
        <taxon>Bacteria</taxon>
        <taxon>Bacillati</taxon>
        <taxon>Bacillota</taxon>
        <taxon>Bacilli</taxon>
        <taxon>Lactobacillales</taxon>
        <taxon>Enterococcaceae</taxon>
        <taxon>Tetragenococcus</taxon>
    </lineage>
</organism>
<dbReference type="Proteomes" id="UP000029381">
    <property type="component" value="Unassembled WGS sequence"/>
</dbReference>
<evidence type="ECO:0000256" key="3">
    <source>
        <dbReference type="PROSITE-ProRule" id="PRU01282"/>
    </source>
</evidence>
<proteinExistence type="inferred from homology"/>
<dbReference type="InterPro" id="IPR006504">
    <property type="entry name" value="Tscrpt_reg_Spx/MgsR"/>
</dbReference>
<sequence length="119" mass="13868">MRLYGYSRCSTCQKAKSWLQAQGEPFEFVDMVKEPPTKEQLMKWIQESTLPTRRFFNTSGKKYRALGLKEQLDRYTLEEACQILSTDGMLIKRPILVDDRDHFLTIGFNENDYGGIFAS</sequence>
<dbReference type="CDD" id="cd03036">
    <property type="entry name" value="ArsC_like"/>
    <property type="match status" value="1"/>
</dbReference>
<gene>
    <name evidence="4" type="ORF">TMU3MR103_0187</name>
</gene>
<dbReference type="Pfam" id="PF03960">
    <property type="entry name" value="ArsC"/>
    <property type="match status" value="1"/>
</dbReference>
<name>A0A091C7W1_9ENTE</name>
<dbReference type="GO" id="GO:0008794">
    <property type="term" value="F:arsenate reductase (glutaredoxin) activity"/>
    <property type="evidence" value="ECO:0007669"/>
    <property type="project" value="UniProtKB-EC"/>
</dbReference>
<keyword evidence="2" id="KW-0676">Redox-active center</keyword>
<evidence type="ECO:0000313" key="5">
    <source>
        <dbReference type="Proteomes" id="UP000029381"/>
    </source>
</evidence>
<dbReference type="SUPFAM" id="SSF52833">
    <property type="entry name" value="Thioredoxin-like"/>
    <property type="match status" value="1"/>
</dbReference>
<dbReference type="Gene3D" id="3.40.30.10">
    <property type="entry name" value="Glutaredoxin"/>
    <property type="match status" value="1"/>
</dbReference>
<dbReference type="EMBL" id="JPVT01000017">
    <property type="protein sequence ID" value="KFN93014.1"/>
    <property type="molecule type" value="Genomic_DNA"/>
</dbReference>
<keyword evidence="5" id="KW-1185">Reference proteome</keyword>
<protein>
    <submittedName>
        <fullName evidence="4">Arsenate reductase</fullName>
        <ecNumber evidence="4">1.20.4.1</ecNumber>
    </submittedName>
</protein>